<comment type="caution">
    <text evidence="1">The sequence shown here is derived from an EMBL/GenBank/DDBJ whole genome shotgun (WGS) entry which is preliminary data.</text>
</comment>
<dbReference type="AlphaFoldDB" id="A0A9X2JQX1"/>
<organism evidence="1 2">
    <name type="scientific">Limimaricola litoreus</name>
    <dbReference type="NCBI Taxonomy" id="2955316"/>
    <lineage>
        <taxon>Bacteria</taxon>
        <taxon>Pseudomonadati</taxon>
        <taxon>Pseudomonadota</taxon>
        <taxon>Alphaproteobacteria</taxon>
        <taxon>Rhodobacterales</taxon>
        <taxon>Paracoccaceae</taxon>
        <taxon>Limimaricola</taxon>
    </lineage>
</organism>
<gene>
    <name evidence="1" type="ORF">NHG85_06045</name>
</gene>
<dbReference type="EMBL" id="JAMYXC010000084">
    <property type="protein sequence ID" value="MCP1168091.1"/>
    <property type="molecule type" value="Genomic_DNA"/>
</dbReference>
<evidence type="ECO:0000313" key="2">
    <source>
        <dbReference type="Proteomes" id="UP001139477"/>
    </source>
</evidence>
<reference evidence="1" key="1">
    <citation type="submission" date="2022-06" db="EMBL/GenBank/DDBJ databases">
        <title>Limimaricola sediminis sp. nov., isolated from an intertidal sediment.</title>
        <authorList>
            <person name="Shao X."/>
        </authorList>
    </citation>
    <scope>NUCLEOTIDE SEQUENCE</scope>
    <source>
        <strain evidence="1">ASW11-118</strain>
    </source>
</reference>
<protein>
    <submittedName>
        <fullName evidence="1">Uncharacterized protein</fullName>
    </submittedName>
</protein>
<dbReference type="RefSeq" id="WP_253330751.1">
    <property type="nucleotide sequence ID" value="NZ_JAMYXC010000084.1"/>
</dbReference>
<accession>A0A9X2JQX1</accession>
<evidence type="ECO:0000313" key="1">
    <source>
        <dbReference type="EMBL" id="MCP1168091.1"/>
    </source>
</evidence>
<dbReference type="Proteomes" id="UP001139477">
    <property type="component" value="Unassembled WGS sequence"/>
</dbReference>
<proteinExistence type="predicted"/>
<keyword evidence="2" id="KW-1185">Reference proteome</keyword>
<name>A0A9X2JQX1_9RHOB</name>
<sequence length="124" mass="14236">MKYDNKRVRLEVNELARELVGKYADTYEFPDGRIQVRHKGIVPPCTIFDPHQQRVTHAAITENKHLGAVLVHIKRQQDQVETTSKVRPVSARIGYRKTVRRNDGWNSKLAHRAKIRAAGQASEN</sequence>